<evidence type="ECO:0000256" key="1">
    <source>
        <dbReference type="SAM" id="SignalP"/>
    </source>
</evidence>
<dbReference type="AlphaFoldDB" id="A0A3S2V497"/>
<feature type="chain" id="PRO_5018525861" evidence="1">
    <location>
        <begin position="30"/>
        <end position="148"/>
    </location>
</feature>
<dbReference type="InterPro" id="IPR018673">
    <property type="entry name" value="DUF2141"/>
</dbReference>
<feature type="signal peptide" evidence="1">
    <location>
        <begin position="1"/>
        <end position="29"/>
    </location>
</feature>
<protein>
    <submittedName>
        <fullName evidence="2">DUF2141 domain-containing protein</fullName>
    </submittedName>
</protein>
<comment type="caution">
    <text evidence="2">The sequence shown here is derived from an EMBL/GenBank/DDBJ whole genome shotgun (WGS) entry which is preliminary data.</text>
</comment>
<dbReference type="Proteomes" id="UP000288587">
    <property type="component" value="Unassembled WGS sequence"/>
</dbReference>
<dbReference type="OrthoDB" id="9788332at2"/>
<keyword evidence="3" id="KW-1185">Reference proteome</keyword>
<dbReference type="Pfam" id="PF09912">
    <property type="entry name" value="DUF2141"/>
    <property type="match status" value="1"/>
</dbReference>
<gene>
    <name evidence="2" type="ORF">EOD73_02645</name>
</gene>
<reference evidence="2 3" key="1">
    <citation type="submission" date="2019-01" db="EMBL/GenBank/DDBJ databases">
        <authorList>
            <person name="Chen W.-M."/>
        </authorList>
    </citation>
    <scope>NUCLEOTIDE SEQUENCE [LARGE SCALE GENOMIC DNA]</scope>
    <source>
        <strain evidence="2 3">CCP-18</strain>
    </source>
</reference>
<proteinExistence type="predicted"/>
<keyword evidence="1" id="KW-0732">Signal</keyword>
<accession>A0A3S2V497</accession>
<evidence type="ECO:0000313" key="2">
    <source>
        <dbReference type="EMBL" id="RVT87933.1"/>
    </source>
</evidence>
<organism evidence="2 3">
    <name type="scientific">Inhella crocodyli</name>
    <dbReference type="NCBI Taxonomy" id="2499851"/>
    <lineage>
        <taxon>Bacteria</taxon>
        <taxon>Pseudomonadati</taxon>
        <taxon>Pseudomonadota</taxon>
        <taxon>Betaproteobacteria</taxon>
        <taxon>Burkholderiales</taxon>
        <taxon>Sphaerotilaceae</taxon>
        <taxon>Inhella</taxon>
    </lineage>
</organism>
<dbReference type="EMBL" id="SACM01000001">
    <property type="protein sequence ID" value="RVT87933.1"/>
    <property type="molecule type" value="Genomic_DNA"/>
</dbReference>
<sequence>MTARTFPRTTATLALALALGALGVSSAQAARLELTVQGLQQAQGQLMLAVYDQPALWLRGKPLTAARIAVSATGAVTHVFEDLPEDAEIAVSAFHDTNGNGRLDSNAMGMPVEPYGFSQDAVGQFGPPKFEAARLKLIGTVKATLTLN</sequence>
<evidence type="ECO:0000313" key="3">
    <source>
        <dbReference type="Proteomes" id="UP000288587"/>
    </source>
</evidence>
<name>A0A3S2V497_9BURK</name>
<dbReference type="RefSeq" id="WP_127680603.1">
    <property type="nucleotide sequence ID" value="NZ_SACM01000001.1"/>
</dbReference>